<comment type="caution">
    <text evidence="2">The sequence shown here is derived from an EMBL/GenBank/DDBJ whole genome shotgun (WGS) entry which is preliminary data.</text>
</comment>
<dbReference type="Proteomes" id="UP001189429">
    <property type="component" value="Unassembled WGS sequence"/>
</dbReference>
<protein>
    <submittedName>
        <fullName evidence="2">Uncharacterized protein</fullName>
    </submittedName>
</protein>
<gene>
    <name evidence="2" type="ORF">PCOR1329_LOCUS447</name>
</gene>
<organism evidence="2 3">
    <name type="scientific">Prorocentrum cordatum</name>
    <dbReference type="NCBI Taxonomy" id="2364126"/>
    <lineage>
        <taxon>Eukaryota</taxon>
        <taxon>Sar</taxon>
        <taxon>Alveolata</taxon>
        <taxon>Dinophyceae</taxon>
        <taxon>Prorocentrales</taxon>
        <taxon>Prorocentraceae</taxon>
        <taxon>Prorocentrum</taxon>
    </lineage>
</organism>
<evidence type="ECO:0000256" key="1">
    <source>
        <dbReference type="SAM" id="MobiDB-lite"/>
    </source>
</evidence>
<evidence type="ECO:0000313" key="2">
    <source>
        <dbReference type="EMBL" id="CAK0788596.1"/>
    </source>
</evidence>
<accession>A0ABN9PBT1</accession>
<sequence>MGSRNVSWQACRNARTVGPCSNPPLPAPLPVAAAAEPDVPTMRRQFLLPTPPLQEAATPRPKVPRPPRQQQQQQQPSEKLPAEKLRSMPPLAAQALASLGPGQQVRVRQILAT</sequence>
<feature type="region of interest" description="Disordered" evidence="1">
    <location>
        <begin position="41"/>
        <end position="113"/>
    </location>
</feature>
<name>A0ABN9PBT1_9DINO</name>
<proteinExistence type="predicted"/>
<evidence type="ECO:0000313" key="3">
    <source>
        <dbReference type="Proteomes" id="UP001189429"/>
    </source>
</evidence>
<keyword evidence="3" id="KW-1185">Reference proteome</keyword>
<reference evidence="2" key="1">
    <citation type="submission" date="2023-10" db="EMBL/GenBank/DDBJ databases">
        <authorList>
            <person name="Chen Y."/>
            <person name="Shah S."/>
            <person name="Dougan E. K."/>
            <person name="Thang M."/>
            <person name="Chan C."/>
        </authorList>
    </citation>
    <scope>NUCLEOTIDE SEQUENCE [LARGE SCALE GENOMIC DNA]</scope>
</reference>
<dbReference type="EMBL" id="CAUYUJ010000092">
    <property type="protein sequence ID" value="CAK0788596.1"/>
    <property type="molecule type" value="Genomic_DNA"/>
</dbReference>